<dbReference type="Pfam" id="PF02410">
    <property type="entry name" value="RsfS"/>
    <property type="match status" value="1"/>
</dbReference>
<dbReference type="AlphaFoldDB" id="A0A845QQN3"/>
<keyword evidence="2" id="KW-0810">Translation regulation</keyword>
<keyword evidence="2" id="KW-0963">Cytoplasm</keyword>
<dbReference type="GO" id="GO:0017148">
    <property type="term" value="P:negative regulation of translation"/>
    <property type="evidence" value="ECO:0007669"/>
    <property type="project" value="UniProtKB-UniRule"/>
</dbReference>
<dbReference type="GO" id="GO:0090071">
    <property type="term" value="P:negative regulation of ribosome biogenesis"/>
    <property type="evidence" value="ECO:0007669"/>
    <property type="project" value="UniProtKB-UniRule"/>
</dbReference>
<evidence type="ECO:0000256" key="1">
    <source>
        <dbReference type="ARBA" id="ARBA00010574"/>
    </source>
</evidence>
<dbReference type="GO" id="GO:0005737">
    <property type="term" value="C:cytoplasm"/>
    <property type="evidence" value="ECO:0007669"/>
    <property type="project" value="UniProtKB-SubCell"/>
</dbReference>
<protein>
    <recommendedName>
        <fullName evidence="2">Ribosomal silencing factor RsfS</fullName>
    </recommendedName>
</protein>
<comment type="caution">
    <text evidence="3">The sequence shown here is derived from an EMBL/GenBank/DDBJ whole genome shotgun (WGS) entry which is preliminary data.</text>
</comment>
<dbReference type="GO" id="GO:0043023">
    <property type="term" value="F:ribosomal large subunit binding"/>
    <property type="evidence" value="ECO:0007669"/>
    <property type="project" value="TreeGrafter"/>
</dbReference>
<dbReference type="EMBL" id="QXWK01000023">
    <property type="protein sequence ID" value="NBH62338.1"/>
    <property type="molecule type" value="Genomic_DNA"/>
</dbReference>
<accession>A0A845QQN3</accession>
<dbReference type="InterPro" id="IPR043519">
    <property type="entry name" value="NT_sf"/>
</dbReference>
<dbReference type="RefSeq" id="WP_160202626.1">
    <property type="nucleotide sequence ID" value="NZ_QXWK01000023.1"/>
</dbReference>
<dbReference type="HAMAP" id="MF_01477">
    <property type="entry name" value="Iojap_RsfS"/>
    <property type="match status" value="1"/>
</dbReference>
<gene>
    <name evidence="2 3" type="primary">rsfS</name>
    <name evidence="3" type="ORF">D0435_11810</name>
</gene>
<evidence type="ECO:0000313" key="3">
    <source>
        <dbReference type="EMBL" id="NBH62338.1"/>
    </source>
</evidence>
<comment type="subunit">
    <text evidence="2">Interacts with ribosomal protein uL14 (rplN).</text>
</comment>
<evidence type="ECO:0000256" key="2">
    <source>
        <dbReference type="HAMAP-Rule" id="MF_01477"/>
    </source>
</evidence>
<dbReference type="GO" id="GO:0042256">
    <property type="term" value="P:cytosolic ribosome assembly"/>
    <property type="evidence" value="ECO:0007669"/>
    <property type="project" value="UniProtKB-UniRule"/>
</dbReference>
<dbReference type="SUPFAM" id="SSF81301">
    <property type="entry name" value="Nucleotidyltransferase"/>
    <property type="match status" value="1"/>
</dbReference>
<comment type="function">
    <text evidence="2">Functions as a ribosomal silencing factor. Interacts with ribosomal protein uL14 (rplN), blocking formation of intersubunit bridge B8. Prevents association of the 30S and 50S ribosomal subunits and the formation of functional ribosomes, thus repressing translation.</text>
</comment>
<sequence>MDNKSFALLAAKTLDDKKALDIAVIDIMEKATFADYLVIATGNSERQVNSLVDEVEDQFAKEGLLVKNIEGKQNSGWVLMDFGDIIVNIFTKEMREKYNIEKVWGDCSFLDLED</sequence>
<proteinExistence type="inferred from homology"/>
<comment type="similarity">
    <text evidence="1 2">Belongs to the Iojap/RsfS family.</text>
</comment>
<dbReference type="Proteomes" id="UP000446866">
    <property type="component" value="Unassembled WGS sequence"/>
</dbReference>
<organism evidence="3 4">
    <name type="scientific">Anaerotruncus colihominis</name>
    <dbReference type="NCBI Taxonomy" id="169435"/>
    <lineage>
        <taxon>Bacteria</taxon>
        <taxon>Bacillati</taxon>
        <taxon>Bacillota</taxon>
        <taxon>Clostridia</taxon>
        <taxon>Eubacteriales</taxon>
        <taxon>Oscillospiraceae</taxon>
        <taxon>Anaerotruncus</taxon>
    </lineage>
</organism>
<dbReference type="PANTHER" id="PTHR21043">
    <property type="entry name" value="IOJAP SUPERFAMILY ORTHOLOG"/>
    <property type="match status" value="1"/>
</dbReference>
<reference evidence="3 4" key="1">
    <citation type="submission" date="2018-08" db="EMBL/GenBank/DDBJ databases">
        <title>Murine metabolic-syndrome-specific gut microbial biobank.</title>
        <authorList>
            <person name="Liu C."/>
        </authorList>
    </citation>
    <scope>NUCLEOTIDE SEQUENCE [LARGE SCALE GENOMIC DNA]</scope>
    <source>
        <strain evidence="3 4">28</strain>
    </source>
</reference>
<dbReference type="Gene3D" id="3.30.460.10">
    <property type="entry name" value="Beta Polymerase, domain 2"/>
    <property type="match status" value="1"/>
</dbReference>
<dbReference type="NCBIfam" id="TIGR00090">
    <property type="entry name" value="rsfS_iojap_ybeB"/>
    <property type="match status" value="1"/>
</dbReference>
<comment type="subcellular location">
    <subcellularLocation>
        <location evidence="2">Cytoplasm</location>
    </subcellularLocation>
</comment>
<evidence type="ECO:0000313" key="4">
    <source>
        <dbReference type="Proteomes" id="UP000446866"/>
    </source>
</evidence>
<dbReference type="InterPro" id="IPR004394">
    <property type="entry name" value="Iojap/RsfS/C7orf30"/>
</dbReference>
<keyword evidence="2" id="KW-0678">Repressor</keyword>
<keyword evidence="4" id="KW-1185">Reference proteome</keyword>
<name>A0A845QQN3_9FIRM</name>
<dbReference type="PANTHER" id="PTHR21043:SF0">
    <property type="entry name" value="MITOCHONDRIAL ASSEMBLY OF RIBOSOMAL LARGE SUBUNIT PROTEIN 1"/>
    <property type="match status" value="1"/>
</dbReference>